<dbReference type="Proteomes" id="UP001303647">
    <property type="component" value="Unassembled WGS sequence"/>
</dbReference>
<feature type="compositionally biased region" description="Low complexity" evidence="1">
    <location>
        <begin position="145"/>
        <end position="155"/>
    </location>
</feature>
<feature type="region of interest" description="Disordered" evidence="1">
    <location>
        <begin position="1"/>
        <end position="170"/>
    </location>
</feature>
<evidence type="ECO:0000256" key="1">
    <source>
        <dbReference type="SAM" id="MobiDB-lite"/>
    </source>
</evidence>
<organism evidence="2 3">
    <name type="scientific">Corynascus novoguineensis</name>
    <dbReference type="NCBI Taxonomy" id="1126955"/>
    <lineage>
        <taxon>Eukaryota</taxon>
        <taxon>Fungi</taxon>
        <taxon>Dikarya</taxon>
        <taxon>Ascomycota</taxon>
        <taxon>Pezizomycotina</taxon>
        <taxon>Sordariomycetes</taxon>
        <taxon>Sordariomycetidae</taxon>
        <taxon>Sordariales</taxon>
        <taxon>Chaetomiaceae</taxon>
        <taxon>Corynascus</taxon>
    </lineage>
</organism>
<evidence type="ECO:0000313" key="2">
    <source>
        <dbReference type="EMBL" id="KAK4249344.1"/>
    </source>
</evidence>
<gene>
    <name evidence="2" type="ORF">C7999DRAFT_30232</name>
</gene>
<protein>
    <submittedName>
        <fullName evidence="2">Uncharacterized protein</fullName>
    </submittedName>
</protein>
<feature type="compositionally biased region" description="Basic and acidic residues" evidence="1">
    <location>
        <begin position="158"/>
        <end position="170"/>
    </location>
</feature>
<evidence type="ECO:0000313" key="3">
    <source>
        <dbReference type="Proteomes" id="UP001303647"/>
    </source>
</evidence>
<accession>A0AAN7CVW4</accession>
<dbReference type="EMBL" id="MU857625">
    <property type="protein sequence ID" value="KAK4249344.1"/>
    <property type="molecule type" value="Genomic_DNA"/>
</dbReference>
<feature type="compositionally biased region" description="Basic and acidic residues" evidence="1">
    <location>
        <begin position="217"/>
        <end position="227"/>
    </location>
</feature>
<sequence length="259" mass="29161">MSNRRGCRNHRDDDEYSYGNNPDYYNTRDYDDDYYQPRPPPRPTRKRSLSRKVLDKLESAMGGLGLDDASSRSRHHQRRRGSSSRSSSSHTSDDHDYSTPRSPRRRHRSRGNDRYYPPSSSRRYHSSSPPRHRNDGRCRHRSSSRGRTASTSSSGYPDRPRASERSRSRWERGLKAAVEAGAAEAFRLRKEPGPWRGPKAGRIATAAVSAGVIRGAADHHHDRKEDGGGGGSFGPLGSAVGGMLVNRLINGPRKEVRRR</sequence>
<feature type="compositionally biased region" description="Basic residues" evidence="1">
    <location>
        <begin position="72"/>
        <end position="82"/>
    </location>
</feature>
<feature type="compositionally biased region" description="Low complexity" evidence="1">
    <location>
        <begin position="114"/>
        <end position="129"/>
    </location>
</feature>
<name>A0AAN7CVW4_9PEZI</name>
<keyword evidence="3" id="KW-1185">Reference proteome</keyword>
<proteinExistence type="predicted"/>
<reference evidence="2" key="1">
    <citation type="journal article" date="2023" name="Mol. Phylogenet. Evol.">
        <title>Genome-scale phylogeny and comparative genomics of the fungal order Sordariales.</title>
        <authorList>
            <person name="Hensen N."/>
            <person name="Bonometti L."/>
            <person name="Westerberg I."/>
            <person name="Brannstrom I.O."/>
            <person name="Guillou S."/>
            <person name="Cros-Aarteil S."/>
            <person name="Calhoun S."/>
            <person name="Haridas S."/>
            <person name="Kuo A."/>
            <person name="Mondo S."/>
            <person name="Pangilinan J."/>
            <person name="Riley R."/>
            <person name="LaButti K."/>
            <person name="Andreopoulos B."/>
            <person name="Lipzen A."/>
            <person name="Chen C."/>
            <person name="Yan M."/>
            <person name="Daum C."/>
            <person name="Ng V."/>
            <person name="Clum A."/>
            <person name="Steindorff A."/>
            <person name="Ohm R.A."/>
            <person name="Martin F."/>
            <person name="Silar P."/>
            <person name="Natvig D.O."/>
            <person name="Lalanne C."/>
            <person name="Gautier V."/>
            <person name="Ament-Velasquez S.L."/>
            <person name="Kruys A."/>
            <person name="Hutchinson M.I."/>
            <person name="Powell A.J."/>
            <person name="Barry K."/>
            <person name="Miller A.N."/>
            <person name="Grigoriev I.V."/>
            <person name="Debuchy R."/>
            <person name="Gladieux P."/>
            <person name="Hiltunen Thoren M."/>
            <person name="Johannesson H."/>
        </authorList>
    </citation>
    <scope>NUCLEOTIDE SEQUENCE</scope>
    <source>
        <strain evidence="2">CBS 359.72</strain>
    </source>
</reference>
<reference evidence="2" key="2">
    <citation type="submission" date="2023-05" db="EMBL/GenBank/DDBJ databases">
        <authorList>
            <consortium name="Lawrence Berkeley National Laboratory"/>
            <person name="Steindorff A."/>
            <person name="Hensen N."/>
            <person name="Bonometti L."/>
            <person name="Westerberg I."/>
            <person name="Brannstrom I.O."/>
            <person name="Guillou S."/>
            <person name="Cros-Aarteil S."/>
            <person name="Calhoun S."/>
            <person name="Haridas S."/>
            <person name="Kuo A."/>
            <person name="Mondo S."/>
            <person name="Pangilinan J."/>
            <person name="Riley R."/>
            <person name="Labutti K."/>
            <person name="Andreopoulos B."/>
            <person name="Lipzen A."/>
            <person name="Chen C."/>
            <person name="Yanf M."/>
            <person name="Daum C."/>
            <person name="Ng V."/>
            <person name="Clum A."/>
            <person name="Ohm R."/>
            <person name="Martin F."/>
            <person name="Silar P."/>
            <person name="Natvig D."/>
            <person name="Lalanne C."/>
            <person name="Gautier V."/>
            <person name="Ament-Velasquez S.L."/>
            <person name="Kruys A."/>
            <person name="Hutchinson M.I."/>
            <person name="Powell A.J."/>
            <person name="Barry K."/>
            <person name="Miller A.N."/>
            <person name="Grigoriev I.V."/>
            <person name="Debuchy R."/>
            <person name="Gladieux P."/>
            <person name="Thoren M.H."/>
            <person name="Johannesson H."/>
        </authorList>
    </citation>
    <scope>NUCLEOTIDE SEQUENCE</scope>
    <source>
        <strain evidence="2">CBS 359.72</strain>
    </source>
</reference>
<dbReference type="AlphaFoldDB" id="A0AAN7CVW4"/>
<feature type="region of interest" description="Disordered" evidence="1">
    <location>
        <begin position="217"/>
        <end position="237"/>
    </location>
</feature>
<comment type="caution">
    <text evidence="2">The sequence shown here is derived from an EMBL/GenBank/DDBJ whole genome shotgun (WGS) entry which is preliminary data.</text>
</comment>